<dbReference type="Gene3D" id="1.25.10.10">
    <property type="entry name" value="Leucine-rich Repeat Variant"/>
    <property type="match status" value="1"/>
</dbReference>
<name>A0A8B9WWR2_BOSMU</name>
<keyword evidence="6" id="KW-0677">Repeat</keyword>
<evidence type="ECO:0000256" key="6">
    <source>
        <dbReference type="ARBA" id="ARBA00022737"/>
    </source>
</evidence>
<evidence type="ECO:0000313" key="13">
    <source>
        <dbReference type="Proteomes" id="UP000694520"/>
    </source>
</evidence>
<dbReference type="GeneTree" id="ENSGT00940000156045"/>
<keyword evidence="8" id="KW-0965">Cell junction</keyword>
<reference evidence="12" key="1">
    <citation type="submission" date="2019-05" db="EMBL/GenBank/DDBJ databases">
        <authorList>
            <person name="Zhang S."/>
            <person name="Liu J."/>
        </authorList>
    </citation>
    <scope>NUCLEOTIDE SEQUENCE [LARGE SCALE GENOMIC DNA]</scope>
</reference>
<evidence type="ECO:0000256" key="8">
    <source>
        <dbReference type="ARBA" id="ARBA00022949"/>
    </source>
</evidence>
<dbReference type="Pfam" id="PF00514">
    <property type="entry name" value="Arm"/>
    <property type="match status" value="4"/>
</dbReference>
<keyword evidence="9" id="KW-0539">Nucleus</keyword>
<reference evidence="12" key="2">
    <citation type="submission" date="2025-08" db="UniProtKB">
        <authorList>
            <consortium name="Ensembl"/>
        </authorList>
    </citation>
    <scope>IDENTIFICATION</scope>
</reference>
<dbReference type="GO" id="GO:0005886">
    <property type="term" value="C:plasma membrane"/>
    <property type="evidence" value="ECO:0007669"/>
    <property type="project" value="TreeGrafter"/>
</dbReference>
<evidence type="ECO:0000256" key="5">
    <source>
        <dbReference type="ARBA" id="ARBA00022490"/>
    </source>
</evidence>
<dbReference type="GO" id="GO:0098609">
    <property type="term" value="P:cell-cell adhesion"/>
    <property type="evidence" value="ECO:0007669"/>
    <property type="project" value="InterPro"/>
</dbReference>
<dbReference type="PANTHER" id="PTHR10372:SF6">
    <property type="entry name" value="CATENIN DELTA-1"/>
    <property type="match status" value="1"/>
</dbReference>
<keyword evidence="13" id="KW-1185">Reference proteome</keyword>
<evidence type="ECO:0000256" key="10">
    <source>
        <dbReference type="PROSITE-ProRule" id="PRU00259"/>
    </source>
</evidence>
<keyword evidence="5" id="KW-0963">Cytoplasm</keyword>
<sequence length="940" mass="104600">MDDSEVESPASILASVKEQEAQFEKLTRALEEERRHVSAQLERVRVSPQDASPLLANGTLTRRHQNGRFVGDADLERQKFSDLSLNGPQDHSHLLYSTVPRMQEPGQIVETYTEEDPEGAMSVVSVETSDDGTTRRTETTVKKVVKTVTTRTVQPVPMGPDGLPVDASAVSNSYIQTLGRDFRKNGNGGPGPYVGQAGTATLPRNFHYPPDGYSRHYEDGYPGSGDNYGSLSRVTRIEERYRPSMEGYRAPSRQDVYGPQPQVRVGGSSVDLHRFHPEPYGLEDDQRSMGYDDVDYGMMSDYGTGRRTGTPSDPRRRLRSYEDMIGEEVPSDQYYWAPLAQHERGSLASLDSLRKGGPPPPNWRQPELPEVIAMLGFRLDAVKSNAAAYLQHLCYRNDKVKTDVRKLKGIPVLVGLLDHPKKEVHLGACGALKNISFGRDQDNKIAIKNCDGVPALVRLLRKARDMDLTEVITGTLWNLSSHDSIKMEIVDHALHALTDEVIIPHSGWEREPSEDCKPRHVEWESVLTNTAGCLRNVSSERSEARRKLRECDGLVDALIFIVQAEIGQKDSDSKLVENCVCLLRNLSYQVHREIPQAERYQEAPPSVANSTGPHAASCFGAKKGKGKKPTEDPTNDTVDFPKRTSPARGYELLFQPEVVRIYISLLKESKNPAILEASAGAIQNLCAGRWTYGRYIRSALRQEKALSAIADLLTNEHERVVKAASGALRNLAVDARNKELIGKHAIPNLVKNLPGGQQSSSQNFSEDTVVSILNTINEVIAENLEAAKKLRETQGIEKLVLINKSGNRSEKEVRAAALVLQTIWGYKELRKPLEKEGWKKSDFQVSLNNASRSQSSHSYDDSTLPLIDRSQRSDNNYSTLNERGDHNRTLDRPGDLGEMEPLKGAPLMQDEGQESLEEELDVLFLDDEGEPMSCPAMQKI</sequence>
<gene>
    <name evidence="12" type="primary">CTNND1</name>
</gene>
<dbReference type="PANTHER" id="PTHR10372">
    <property type="entry name" value="PLAKOPHILLIN-RELATED"/>
    <property type="match status" value="1"/>
</dbReference>
<comment type="subcellular location">
    <subcellularLocation>
        <location evidence="3">Cell junction</location>
        <location evidence="3">Adherens junction</location>
    </subcellularLocation>
    <subcellularLocation>
        <location evidence="2">Cytoplasm</location>
    </subcellularLocation>
    <subcellularLocation>
        <location evidence="1">Nucleus</location>
    </subcellularLocation>
</comment>
<dbReference type="SUPFAM" id="SSF48371">
    <property type="entry name" value="ARM repeat"/>
    <property type="match status" value="1"/>
</dbReference>
<dbReference type="PROSITE" id="PS50176">
    <property type="entry name" value="ARM_REPEAT"/>
    <property type="match status" value="3"/>
</dbReference>
<evidence type="ECO:0000256" key="1">
    <source>
        <dbReference type="ARBA" id="ARBA00004123"/>
    </source>
</evidence>
<feature type="repeat" description="ARM" evidence="10">
    <location>
        <begin position="408"/>
        <end position="445"/>
    </location>
</feature>
<accession>A0A8B9WWR2</accession>
<dbReference type="InterPro" id="IPR011989">
    <property type="entry name" value="ARM-like"/>
</dbReference>
<dbReference type="InterPro" id="IPR028435">
    <property type="entry name" value="Plakophilin/d_Catenin"/>
</dbReference>
<evidence type="ECO:0000256" key="4">
    <source>
        <dbReference type="ARBA" id="ARBA00005462"/>
    </source>
</evidence>
<organism evidence="12 13">
    <name type="scientific">Bos mutus grunniens</name>
    <name type="common">Wild yak</name>
    <name type="synonym">Bos grunniens</name>
    <dbReference type="NCBI Taxonomy" id="30521"/>
    <lineage>
        <taxon>Eukaryota</taxon>
        <taxon>Metazoa</taxon>
        <taxon>Chordata</taxon>
        <taxon>Craniata</taxon>
        <taxon>Vertebrata</taxon>
        <taxon>Euteleostomi</taxon>
        <taxon>Mammalia</taxon>
        <taxon>Eutheria</taxon>
        <taxon>Laurasiatheria</taxon>
        <taxon>Artiodactyla</taxon>
        <taxon>Ruminantia</taxon>
        <taxon>Pecora</taxon>
        <taxon>Bovidae</taxon>
        <taxon>Bovinae</taxon>
        <taxon>Bos</taxon>
    </lineage>
</organism>
<feature type="region of interest" description="Disordered" evidence="11">
    <location>
        <begin position="604"/>
        <end position="642"/>
    </location>
</feature>
<dbReference type="GO" id="GO:0005737">
    <property type="term" value="C:cytoplasm"/>
    <property type="evidence" value="ECO:0007669"/>
    <property type="project" value="UniProtKB-SubCell"/>
</dbReference>
<proteinExistence type="inferred from homology"/>
<evidence type="ECO:0000256" key="3">
    <source>
        <dbReference type="ARBA" id="ARBA00004536"/>
    </source>
</evidence>
<evidence type="ECO:0000256" key="7">
    <source>
        <dbReference type="ARBA" id="ARBA00022889"/>
    </source>
</evidence>
<dbReference type="Ensembl" id="ENSBGRT00000012461.1">
    <property type="protein sequence ID" value="ENSBGRP00000010857.1"/>
    <property type="gene ID" value="ENSBGRG00000006442.1"/>
</dbReference>
<dbReference type="SMART" id="SM00185">
    <property type="entry name" value="ARM"/>
    <property type="match status" value="7"/>
</dbReference>
<feature type="region of interest" description="Disordered" evidence="11">
    <location>
        <begin position="849"/>
        <end position="919"/>
    </location>
</feature>
<protein>
    <submittedName>
        <fullName evidence="12">Catenin delta 1</fullName>
    </submittedName>
</protein>
<dbReference type="GO" id="GO:0005634">
    <property type="term" value="C:nucleus"/>
    <property type="evidence" value="ECO:0007669"/>
    <property type="project" value="UniProtKB-SubCell"/>
</dbReference>
<comment type="similarity">
    <text evidence="4">Belongs to the beta-catenin family.</text>
</comment>
<dbReference type="GO" id="GO:0005912">
    <property type="term" value="C:adherens junction"/>
    <property type="evidence" value="ECO:0007669"/>
    <property type="project" value="UniProtKB-SubCell"/>
</dbReference>
<evidence type="ECO:0000256" key="11">
    <source>
        <dbReference type="SAM" id="MobiDB-lite"/>
    </source>
</evidence>
<evidence type="ECO:0000313" key="12">
    <source>
        <dbReference type="Ensembl" id="ENSBGRP00000010857.1"/>
    </source>
</evidence>
<evidence type="ECO:0000256" key="2">
    <source>
        <dbReference type="ARBA" id="ARBA00004496"/>
    </source>
</evidence>
<dbReference type="AlphaFoldDB" id="A0A8B9WWR2"/>
<keyword evidence="7" id="KW-0130">Cell adhesion</keyword>
<dbReference type="FunFam" id="1.25.10.10:FF:000007">
    <property type="entry name" value="ARVCF, delta catenin family member"/>
    <property type="match status" value="1"/>
</dbReference>
<evidence type="ECO:0000256" key="9">
    <source>
        <dbReference type="ARBA" id="ARBA00023242"/>
    </source>
</evidence>
<dbReference type="InterPro" id="IPR000225">
    <property type="entry name" value="Armadillo"/>
</dbReference>
<feature type="repeat" description="ARM" evidence="10">
    <location>
        <begin position="451"/>
        <end position="494"/>
    </location>
</feature>
<feature type="repeat" description="ARM" evidence="10">
    <location>
        <begin position="704"/>
        <end position="741"/>
    </location>
</feature>
<dbReference type="Proteomes" id="UP000694520">
    <property type="component" value="Chromosome 13"/>
</dbReference>
<dbReference type="InterPro" id="IPR016024">
    <property type="entry name" value="ARM-type_fold"/>
</dbReference>
<feature type="compositionally biased region" description="Basic and acidic residues" evidence="11">
    <location>
        <begin position="882"/>
        <end position="895"/>
    </location>
</feature>
<reference evidence="12" key="3">
    <citation type="submission" date="2025-09" db="UniProtKB">
        <authorList>
            <consortium name="Ensembl"/>
        </authorList>
    </citation>
    <scope>IDENTIFICATION</scope>
</reference>